<proteinExistence type="inferred from homology"/>
<dbReference type="RefSeq" id="WP_232530550.1">
    <property type="nucleotide sequence ID" value="NZ_JACHZG010000001.1"/>
</dbReference>
<dbReference type="EC" id="3.2.1.17" evidence="4"/>
<feature type="region of interest" description="Disordered" evidence="12">
    <location>
        <begin position="37"/>
        <end position="62"/>
    </location>
</feature>
<protein>
    <recommendedName>
        <fullName evidence="4">lysozyme</fullName>
        <ecNumber evidence="4">3.2.1.17</ecNumber>
    </recommendedName>
</protein>
<evidence type="ECO:0000313" key="15">
    <source>
        <dbReference type="Proteomes" id="UP000565572"/>
    </source>
</evidence>
<keyword evidence="9" id="KW-1015">Disulfide bond</keyword>
<dbReference type="SMART" id="SM00641">
    <property type="entry name" value="Glyco_25"/>
    <property type="match status" value="1"/>
</dbReference>
<comment type="function">
    <text evidence="11">This enzyme has both lysozyme (acetylmuramidase) and diacetylmuramidase activities.</text>
</comment>
<gene>
    <name evidence="14" type="ORF">FHX39_000063</name>
</gene>
<dbReference type="FunFam" id="3.20.20.80:FF:000060">
    <property type="entry name" value="Lysozyme M1"/>
    <property type="match status" value="1"/>
</dbReference>
<dbReference type="GO" id="GO:0031640">
    <property type="term" value="P:killing of cells of another organism"/>
    <property type="evidence" value="ECO:0007669"/>
    <property type="project" value="UniProtKB-KW"/>
</dbReference>
<dbReference type="EMBL" id="JACHZG010000001">
    <property type="protein sequence ID" value="MBB3325119.1"/>
    <property type="molecule type" value="Genomic_DNA"/>
</dbReference>
<dbReference type="PANTHER" id="PTHR34135">
    <property type="entry name" value="LYSOZYME"/>
    <property type="match status" value="1"/>
</dbReference>
<feature type="compositionally biased region" description="Low complexity" evidence="12">
    <location>
        <begin position="37"/>
        <end position="48"/>
    </location>
</feature>
<evidence type="ECO:0000256" key="2">
    <source>
        <dbReference type="ARBA" id="ARBA00004613"/>
    </source>
</evidence>
<dbReference type="AlphaFoldDB" id="A0A7W5JRS2"/>
<dbReference type="GO" id="GO:0003796">
    <property type="term" value="F:lysozyme activity"/>
    <property type="evidence" value="ECO:0007669"/>
    <property type="project" value="UniProtKB-EC"/>
</dbReference>
<name>A0A7W5JRS2_9ACTN</name>
<dbReference type="PANTHER" id="PTHR34135:SF2">
    <property type="entry name" value="LYSOZYME"/>
    <property type="match status" value="1"/>
</dbReference>
<evidence type="ECO:0000256" key="8">
    <source>
        <dbReference type="ARBA" id="ARBA00022801"/>
    </source>
</evidence>
<reference evidence="14 15" key="1">
    <citation type="submission" date="2020-08" db="EMBL/GenBank/DDBJ databases">
        <title>Sequencing the genomes of 1000 actinobacteria strains.</title>
        <authorList>
            <person name="Klenk H.-P."/>
        </authorList>
    </citation>
    <scope>NUCLEOTIDE SEQUENCE [LARGE SCALE GENOMIC DNA]</scope>
    <source>
        <strain evidence="14 15">DSM 11053</strain>
    </source>
</reference>
<dbReference type="GO" id="GO:0016052">
    <property type="term" value="P:carbohydrate catabolic process"/>
    <property type="evidence" value="ECO:0007669"/>
    <property type="project" value="TreeGrafter"/>
</dbReference>
<dbReference type="InterPro" id="IPR002053">
    <property type="entry name" value="Glyco_hydro_25"/>
</dbReference>
<feature type="chain" id="PRO_5030559558" description="lysozyme" evidence="13">
    <location>
        <begin position="39"/>
        <end position="324"/>
    </location>
</feature>
<evidence type="ECO:0000256" key="7">
    <source>
        <dbReference type="ARBA" id="ARBA00022638"/>
    </source>
</evidence>
<keyword evidence="8" id="KW-0378">Hydrolase</keyword>
<evidence type="ECO:0000256" key="6">
    <source>
        <dbReference type="ARBA" id="ARBA00022529"/>
    </source>
</evidence>
<evidence type="ECO:0000256" key="13">
    <source>
        <dbReference type="SAM" id="SignalP"/>
    </source>
</evidence>
<evidence type="ECO:0000256" key="3">
    <source>
        <dbReference type="ARBA" id="ARBA00010646"/>
    </source>
</evidence>
<evidence type="ECO:0000256" key="9">
    <source>
        <dbReference type="ARBA" id="ARBA00023157"/>
    </source>
</evidence>
<evidence type="ECO:0000256" key="10">
    <source>
        <dbReference type="ARBA" id="ARBA00023295"/>
    </source>
</evidence>
<dbReference type="GO" id="GO:0042742">
    <property type="term" value="P:defense response to bacterium"/>
    <property type="evidence" value="ECO:0007669"/>
    <property type="project" value="UniProtKB-KW"/>
</dbReference>
<dbReference type="Proteomes" id="UP000565572">
    <property type="component" value="Unassembled WGS sequence"/>
</dbReference>
<evidence type="ECO:0000313" key="14">
    <source>
        <dbReference type="EMBL" id="MBB3325119.1"/>
    </source>
</evidence>
<dbReference type="GO" id="GO:0005576">
    <property type="term" value="C:extracellular region"/>
    <property type="evidence" value="ECO:0007669"/>
    <property type="project" value="UniProtKB-SubCell"/>
</dbReference>
<keyword evidence="7" id="KW-0081">Bacteriolytic enzyme</keyword>
<evidence type="ECO:0000256" key="1">
    <source>
        <dbReference type="ARBA" id="ARBA00000632"/>
    </source>
</evidence>
<evidence type="ECO:0000256" key="12">
    <source>
        <dbReference type="SAM" id="MobiDB-lite"/>
    </source>
</evidence>
<keyword evidence="10" id="KW-0326">Glycosidase</keyword>
<evidence type="ECO:0000256" key="11">
    <source>
        <dbReference type="ARBA" id="ARBA00055588"/>
    </source>
</evidence>
<dbReference type="GO" id="GO:0009253">
    <property type="term" value="P:peptidoglycan catabolic process"/>
    <property type="evidence" value="ECO:0007669"/>
    <property type="project" value="InterPro"/>
</dbReference>
<accession>A0A7W5JRS2</accession>
<dbReference type="GO" id="GO:0016998">
    <property type="term" value="P:cell wall macromolecule catabolic process"/>
    <property type="evidence" value="ECO:0007669"/>
    <property type="project" value="InterPro"/>
</dbReference>
<feature type="signal peptide" evidence="13">
    <location>
        <begin position="1"/>
        <end position="38"/>
    </location>
</feature>
<dbReference type="InterPro" id="IPR017853">
    <property type="entry name" value="GH"/>
</dbReference>
<comment type="caution">
    <text evidence="14">The sequence shown here is derived from an EMBL/GenBank/DDBJ whole genome shotgun (WGS) entry which is preliminary data.</text>
</comment>
<comment type="subcellular location">
    <subcellularLocation>
        <location evidence="2">Secreted</location>
    </subcellularLocation>
</comment>
<dbReference type="Gene3D" id="3.20.20.80">
    <property type="entry name" value="Glycosidases"/>
    <property type="match status" value="1"/>
</dbReference>
<evidence type="ECO:0000256" key="4">
    <source>
        <dbReference type="ARBA" id="ARBA00012732"/>
    </source>
</evidence>
<dbReference type="PROSITE" id="PS51904">
    <property type="entry name" value="GLYCOSYL_HYDROL_F25_2"/>
    <property type="match status" value="1"/>
</dbReference>
<keyword evidence="15" id="KW-1185">Reference proteome</keyword>
<comment type="catalytic activity">
    <reaction evidence="1">
        <text>Hydrolysis of (1-&gt;4)-beta-linkages between N-acetylmuramic acid and N-acetyl-D-glucosamine residues in a peptidoglycan and between N-acetyl-D-glucosamine residues in chitodextrins.</text>
        <dbReference type="EC" id="3.2.1.17"/>
    </reaction>
</comment>
<sequence>MISRRTARHSRIARGLPALALGLTALALAVPTSLPAAAAPGGPSAGSGEKATLAAAQEKTASGRQLTAAAEKAGLEVGNATMGWRERGTERAALQQRSGLLRYGAAARSSTSSFTPKGVLGVDISSYQGNFKWSTWTKKDKDFAYIKATEGTSYKNPYFKNQYKGAAKAGMIRGAYHFANPSGAAGYKQARYFVKNGGGWSADGHTLPGVLDIEYNPYGSTCYGVSKKSTVKWVTSFTKEYKKLTGKDAVIYTTLDWWKQCTGNSSKFAETNPLWVARYGTKTPGALPKGWKTATFWQYTSNPIDQDVFPGKSKALKKLAKEKD</sequence>
<organism evidence="14 15">
    <name type="scientific">Microlunatus antarcticus</name>
    <dbReference type="NCBI Taxonomy" id="53388"/>
    <lineage>
        <taxon>Bacteria</taxon>
        <taxon>Bacillati</taxon>
        <taxon>Actinomycetota</taxon>
        <taxon>Actinomycetes</taxon>
        <taxon>Propionibacteriales</taxon>
        <taxon>Propionibacteriaceae</taxon>
        <taxon>Microlunatus</taxon>
    </lineage>
</organism>
<dbReference type="Pfam" id="PF01183">
    <property type="entry name" value="Glyco_hydro_25"/>
    <property type="match status" value="1"/>
</dbReference>
<dbReference type="SUPFAM" id="SSF51445">
    <property type="entry name" value="(Trans)glycosidases"/>
    <property type="match status" value="1"/>
</dbReference>
<keyword evidence="13" id="KW-0732">Signal</keyword>
<comment type="similarity">
    <text evidence="3">Belongs to the glycosyl hydrolase 25 family.</text>
</comment>
<dbReference type="InterPro" id="IPR018077">
    <property type="entry name" value="Glyco_hydro_fam25_subgr"/>
</dbReference>
<keyword evidence="5" id="KW-0964">Secreted</keyword>
<keyword evidence="6" id="KW-0929">Antimicrobial</keyword>
<evidence type="ECO:0000256" key="5">
    <source>
        <dbReference type="ARBA" id="ARBA00022525"/>
    </source>
</evidence>